<keyword evidence="5" id="KW-1185">Reference proteome</keyword>
<evidence type="ECO:0000256" key="2">
    <source>
        <dbReference type="ARBA" id="ARBA00022839"/>
    </source>
</evidence>
<dbReference type="Pfam" id="PF00929">
    <property type="entry name" value="RNase_T"/>
    <property type="match status" value="1"/>
</dbReference>
<evidence type="ECO:0000259" key="3">
    <source>
        <dbReference type="SMART" id="SM00479"/>
    </source>
</evidence>
<keyword evidence="2 4" id="KW-0378">Hydrolase</keyword>
<dbReference type="CDD" id="cd06127">
    <property type="entry name" value="DEDDh"/>
    <property type="match status" value="1"/>
</dbReference>
<keyword evidence="1" id="KW-0540">Nuclease</keyword>
<dbReference type="EMBL" id="JACYTR010000033">
    <property type="protein sequence ID" value="MBD8526866.1"/>
    <property type="molecule type" value="Genomic_DNA"/>
</dbReference>
<dbReference type="GO" id="GO:0006259">
    <property type="term" value="P:DNA metabolic process"/>
    <property type="evidence" value="ECO:0007669"/>
    <property type="project" value="UniProtKB-ARBA"/>
</dbReference>
<dbReference type="InterPro" id="IPR036397">
    <property type="entry name" value="RNaseH_sf"/>
</dbReference>
<dbReference type="Proteomes" id="UP000613768">
    <property type="component" value="Unassembled WGS sequence"/>
</dbReference>
<organism evidence="4 5">
    <name type="scientific">Pseudomarimonas arenosa</name>
    <dbReference type="NCBI Taxonomy" id="2774145"/>
    <lineage>
        <taxon>Bacteria</taxon>
        <taxon>Pseudomonadati</taxon>
        <taxon>Pseudomonadota</taxon>
        <taxon>Gammaproteobacteria</taxon>
        <taxon>Lysobacterales</taxon>
        <taxon>Lysobacteraceae</taxon>
        <taxon>Pseudomarimonas</taxon>
    </lineage>
</organism>
<evidence type="ECO:0000313" key="5">
    <source>
        <dbReference type="Proteomes" id="UP000613768"/>
    </source>
</evidence>
<keyword evidence="2 4" id="KW-0269">Exonuclease</keyword>
<dbReference type="GO" id="GO:0008408">
    <property type="term" value="F:3'-5' exonuclease activity"/>
    <property type="evidence" value="ECO:0007669"/>
    <property type="project" value="TreeGrafter"/>
</dbReference>
<protein>
    <submittedName>
        <fullName evidence="4">3'-5' exonuclease</fullName>
    </submittedName>
</protein>
<feature type="domain" description="Exonuclease" evidence="3">
    <location>
        <begin position="30"/>
        <end position="199"/>
    </location>
</feature>
<dbReference type="PANTHER" id="PTHR30231:SF7">
    <property type="entry name" value="BLR4117 PROTEIN"/>
    <property type="match status" value="1"/>
</dbReference>
<name>A0AAW3ZRJ7_9GAMM</name>
<dbReference type="SUPFAM" id="SSF53098">
    <property type="entry name" value="Ribonuclease H-like"/>
    <property type="match status" value="1"/>
</dbReference>
<dbReference type="GO" id="GO:0003676">
    <property type="term" value="F:nucleic acid binding"/>
    <property type="evidence" value="ECO:0007669"/>
    <property type="project" value="InterPro"/>
</dbReference>
<dbReference type="InterPro" id="IPR013520">
    <property type="entry name" value="Ribonucl_H"/>
</dbReference>
<dbReference type="RefSeq" id="WP_192030285.1">
    <property type="nucleotide sequence ID" value="NZ_JACYTR010000033.1"/>
</dbReference>
<dbReference type="PANTHER" id="PTHR30231">
    <property type="entry name" value="DNA POLYMERASE III SUBUNIT EPSILON"/>
    <property type="match status" value="1"/>
</dbReference>
<dbReference type="InterPro" id="IPR012337">
    <property type="entry name" value="RNaseH-like_sf"/>
</dbReference>
<reference evidence="4 5" key="1">
    <citation type="submission" date="2020-09" db="EMBL/GenBank/DDBJ databases">
        <title>Pseudoxanthomonas sp. CAU 1598 isolated from sand of Yaerae Beach.</title>
        <authorList>
            <person name="Kim W."/>
        </authorList>
    </citation>
    <scope>NUCLEOTIDE SEQUENCE [LARGE SCALE GENOMIC DNA]</scope>
    <source>
        <strain evidence="4 5">CAU 1598</strain>
    </source>
</reference>
<evidence type="ECO:0000313" key="4">
    <source>
        <dbReference type="EMBL" id="MBD8526866.1"/>
    </source>
</evidence>
<proteinExistence type="predicted"/>
<dbReference type="GO" id="GO:0005829">
    <property type="term" value="C:cytosol"/>
    <property type="evidence" value="ECO:0007669"/>
    <property type="project" value="TreeGrafter"/>
</dbReference>
<dbReference type="SMART" id="SM00479">
    <property type="entry name" value="EXOIII"/>
    <property type="match status" value="1"/>
</dbReference>
<sequence>MIWPGQRWWESRSHRHGPYAACFQPYRGPEWVAFDLETTGLDPGRDHILSMAMVPGAGALLRLRERLTLTVQSDSKHIGAAIEHHGIRPADLAQGLPIRQALDEMLRFVGNRPLVGYCPGFDRAMLDRPLRACFGFGLPNRLIDVRHAYQRWRTQHAPGQPAVANLDAIATALGIPLFERHDALGDAVTAGLIHIRLRR</sequence>
<comment type="caution">
    <text evidence="4">The sequence shown here is derived from an EMBL/GenBank/DDBJ whole genome shotgun (WGS) entry which is preliminary data.</text>
</comment>
<dbReference type="AlphaFoldDB" id="A0AAW3ZRJ7"/>
<gene>
    <name evidence="4" type="ORF">IFO71_14080</name>
</gene>
<evidence type="ECO:0000256" key="1">
    <source>
        <dbReference type="ARBA" id="ARBA00022722"/>
    </source>
</evidence>
<accession>A0AAW3ZRJ7</accession>
<dbReference type="Gene3D" id="3.30.420.10">
    <property type="entry name" value="Ribonuclease H-like superfamily/Ribonuclease H"/>
    <property type="match status" value="1"/>
</dbReference>